<dbReference type="SUPFAM" id="SSF53056">
    <property type="entry name" value="beta-carbonic anhydrase, cab"/>
    <property type="match status" value="1"/>
</dbReference>
<comment type="cofactor">
    <cofactor evidence="7">
        <name>Zn(2+)</name>
        <dbReference type="ChEBI" id="CHEBI:29105"/>
    </cofactor>
    <text evidence="7">Binds 1 zinc ion per subunit.</text>
</comment>
<keyword evidence="5 8" id="KW-0456">Lyase</keyword>
<comment type="similarity">
    <text evidence="1 8">Belongs to the beta-class carbonic anhydrase family.</text>
</comment>
<dbReference type="AlphaFoldDB" id="A0A6A4HJ60"/>
<dbReference type="GO" id="GO:0004089">
    <property type="term" value="F:carbonate dehydratase activity"/>
    <property type="evidence" value="ECO:0007669"/>
    <property type="project" value="UniProtKB-UniRule"/>
</dbReference>
<name>A0A6A4HJ60_9AGAR</name>
<evidence type="ECO:0000256" key="5">
    <source>
        <dbReference type="ARBA" id="ARBA00023239"/>
    </source>
</evidence>
<dbReference type="InterPro" id="IPR036874">
    <property type="entry name" value="Carbonic_anhydrase_sf"/>
</dbReference>
<dbReference type="SMART" id="SM00947">
    <property type="entry name" value="Pro_CA"/>
    <property type="match status" value="1"/>
</dbReference>
<evidence type="ECO:0000313" key="10">
    <source>
        <dbReference type="Proteomes" id="UP000799118"/>
    </source>
</evidence>
<dbReference type="GO" id="GO:0015976">
    <property type="term" value="P:carbon utilization"/>
    <property type="evidence" value="ECO:0007669"/>
    <property type="project" value="InterPro"/>
</dbReference>
<sequence length="198" mass="21961">MIDDGLLRELLSRNARWAQSANIANFTQSDRPGEPPRILWIGCADSRVPESVITSSNPGEIFVHRNIANQVHLNDTNLLSLVQFAVNNLHVEHVIVVGHEDCGGVQACLPGQPPPDPPLGLHLEEWLKPLTLYAKVLPALQPPVGGNPLEILIRENVKLQVTNLSNMIQTLTLEGPHVHGWIYDVRNGRLRDVNDEDK</sequence>
<dbReference type="PROSITE" id="PS00705">
    <property type="entry name" value="PROK_CO2_ANHYDRASE_2"/>
    <property type="match status" value="1"/>
</dbReference>
<comment type="function">
    <text evidence="8">Reversible hydration of carbon dioxide.</text>
</comment>
<organism evidence="9 10">
    <name type="scientific">Gymnopus androsaceus JB14</name>
    <dbReference type="NCBI Taxonomy" id="1447944"/>
    <lineage>
        <taxon>Eukaryota</taxon>
        <taxon>Fungi</taxon>
        <taxon>Dikarya</taxon>
        <taxon>Basidiomycota</taxon>
        <taxon>Agaricomycotina</taxon>
        <taxon>Agaricomycetes</taxon>
        <taxon>Agaricomycetidae</taxon>
        <taxon>Agaricales</taxon>
        <taxon>Marasmiineae</taxon>
        <taxon>Omphalotaceae</taxon>
        <taxon>Gymnopus</taxon>
    </lineage>
</organism>
<evidence type="ECO:0000256" key="4">
    <source>
        <dbReference type="ARBA" id="ARBA00022833"/>
    </source>
</evidence>
<dbReference type="EC" id="4.2.1.1" evidence="2 8"/>
<dbReference type="InterPro" id="IPR015892">
    <property type="entry name" value="Carbonic_anhydrase_CS"/>
</dbReference>
<feature type="binding site" evidence="7">
    <location>
        <position position="45"/>
    </location>
    <ligand>
        <name>Zn(2+)</name>
        <dbReference type="ChEBI" id="CHEBI:29105"/>
    </ligand>
</feature>
<evidence type="ECO:0000256" key="7">
    <source>
        <dbReference type="PIRSR" id="PIRSR601765-1"/>
    </source>
</evidence>
<dbReference type="InterPro" id="IPR001765">
    <property type="entry name" value="Carbonic_anhydrase"/>
</dbReference>
<evidence type="ECO:0000256" key="2">
    <source>
        <dbReference type="ARBA" id="ARBA00012925"/>
    </source>
</evidence>
<evidence type="ECO:0000256" key="8">
    <source>
        <dbReference type="RuleBase" id="RU003956"/>
    </source>
</evidence>
<dbReference type="OrthoDB" id="10248475at2759"/>
<dbReference type="PANTHER" id="PTHR11002">
    <property type="entry name" value="CARBONIC ANHYDRASE"/>
    <property type="match status" value="1"/>
</dbReference>
<feature type="binding site" evidence="7">
    <location>
        <position position="43"/>
    </location>
    <ligand>
        <name>Zn(2+)</name>
        <dbReference type="ChEBI" id="CHEBI:29105"/>
    </ligand>
</feature>
<evidence type="ECO:0000256" key="6">
    <source>
        <dbReference type="ARBA" id="ARBA00048348"/>
    </source>
</evidence>
<keyword evidence="10" id="KW-1185">Reference proteome</keyword>
<reference evidence="9" key="1">
    <citation type="journal article" date="2019" name="Environ. Microbiol.">
        <title>Fungal ecological strategies reflected in gene transcription - a case study of two litter decomposers.</title>
        <authorList>
            <person name="Barbi F."/>
            <person name="Kohler A."/>
            <person name="Barry K."/>
            <person name="Baskaran P."/>
            <person name="Daum C."/>
            <person name="Fauchery L."/>
            <person name="Ihrmark K."/>
            <person name="Kuo A."/>
            <person name="LaButti K."/>
            <person name="Lipzen A."/>
            <person name="Morin E."/>
            <person name="Grigoriev I.V."/>
            <person name="Henrissat B."/>
            <person name="Lindahl B."/>
            <person name="Martin F."/>
        </authorList>
    </citation>
    <scope>NUCLEOTIDE SEQUENCE</scope>
    <source>
        <strain evidence="9">JB14</strain>
    </source>
</reference>
<evidence type="ECO:0000256" key="3">
    <source>
        <dbReference type="ARBA" id="ARBA00022723"/>
    </source>
</evidence>
<dbReference type="GO" id="GO:0034599">
    <property type="term" value="P:cellular response to oxidative stress"/>
    <property type="evidence" value="ECO:0007669"/>
    <property type="project" value="TreeGrafter"/>
</dbReference>
<proteinExistence type="inferred from homology"/>
<keyword evidence="4 7" id="KW-0862">Zinc</keyword>
<evidence type="ECO:0000256" key="1">
    <source>
        <dbReference type="ARBA" id="ARBA00006217"/>
    </source>
</evidence>
<accession>A0A6A4HJ60</accession>
<dbReference type="EMBL" id="ML769506">
    <property type="protein sequence ID" value="KAE9396915.1"/>
    <property type="molecule type" value="Genomic_DNA"/>
</dbReference>
<dbReference type="Pfam" id="PF00484">
    <property type="entry name" value="Pro_CA"/>
    <property type="match status" value="1"/>
</dbReference>
<protein>
    <recommendedName>
        <fullName evidence="2 8">Carbonic anhydrase</fullName>
        <ecNumber evidence="2 8">4.2.1.1</ecNumber>
    </recommendedName>
    <alternativeName>
        <fullName evidence="8">Carbonate dehydratase</fullName>
    </alternativeName>
</protein>
<comment type="catalytic activity">
    <reaction evidence="6 8">
        <text>hydrogencarbonate + H(+) = CO2 + H2O</text>
        <dbReference type="Rhea" id="RHEA:10748"/>
        <dbReference type="ChEBI" id="CHEBI:15377"/>
        <dbReference type="ChEBI" id="CHEBI:15378"/>
        <dbReference type="ChEBI" id="CHEBI:16526"/>
        <dbReference type="ChEBI" id="CHEBI:17544"/>
        <dbReference type="EC" id="4.2.1.1"/>
    </reaction>
</comment>
<keyword evidence="3 7" id="KW-0479">Metal-binding</keyword>
<gene>
    <name evidence="9" type="ORF">BT96DRAFT_966353</name>
</gene>
<dbReference type="GO" id="GO:0008270">
    <property type="term" value="F:zinc ion binding"/>
    <property type="evidence" value="ECO:0007669"/>
    <property type="project" value="UniProtKB-UniRule"/>
</dbReference>
<dbReference type="GO" id="GO:0071244">
    <property type="term" value="P:cellular response to carbon dioxide"/>
    <property type="evidence" value="ECO:0007669"/>
    <property type="project" value="TreeGrafter"/>
</dbReference>
<feature type="binding site" evidence="7">
    <location>
        <position position="102"/>
    </location>
    <ligand>
        <name>Zn(2+)</name>
        <dbReference type="ChEBI" id="CHEBI:29105"/>
    </ligand>
</feature>
<feature type="binding site" evidence="7">
    <location>
        <position position="99"/>
    </location>
    <ligand>
        <name>Zn(2+)</name>
        <dbReference type="ChEBI" id="CHEBI:29105"/>
    </ligand>
</feature>
<evidence type="ECO:0000313" key="9">
    <source>
        <dbReference type="EMBL" id="KAE9396915.1"/>
    </source>
</evidence>
<dbReference type="Proteomes" id="UP000799118">
    <property type="component" value="Unassembled WGS sequence"/>
</dbReference>
<dbReference type="PANTHER" id="PTHR11002:SF76">
    <property type="entry name" value="CARBONIC ANHYDRASE"/>
    <property type="match status" value="1"/>
</dbReference>
<dbReference type="Gene3D" id="3.40.1050.10">
    <property type="entry name" value="Carbonic anhydrase"/>
    <property type="match status" value="1"/>
</dbReference>